<keyword evidence="3 4" id="KW-0413">Isomerase</keyword>
<organism evidence="6 7">
    <name type="scientific">Elongatibacter sediminis</name>
    <dbReference type="NCBI Taxonomy" id="3119006"/>
    <lineage>
        <taxon>Bacteria</taxon>
        <taxon>Pseudomonadati</taxon>
        <taxon>Pseudomonadota</taxon>
        <taxon>Gammaproteobacteria</taxon>
        <taxon>Chromatiales</taxon>
        <taxon>Wenzhouxiangellaceae</taxon>
        <taxon>Elongatibacter</taxon>
    </lineage>
</organism>
<dbReference type="InterPro" id="IPR029000">
    <property type="entry name" value="Cyclophilin-like_dom_sf"/>
</dbReference>
<dbReference type="PROSITE" id="PS50072">
    <property type="entry name" value="CSA_PPIASE_2"/>
    <property type="match status" value="1"/>
</dbReference>
<keyword evidence="4" id="KW-0732">Signal</keyword>
<dbReference type="RefSeq" id="WP_354695845.1">
    <property type="nucleotide sequence ID" value="NZ_JAZHOG010000008.1"/>
</dbReference>
<dbReference type="PRINTS" id="PR00153">
    <property type="entry name" value="CSAPPISMRASE"/>
</dbReference>
<dbReference type="InterPro" id="IPR002130">
    <property type="entry name" value="Cyclophilin-type_PPIase_dom"/>
</dbReference>
<dbReference type="GO" id="GO:0003755">
    <property type="term" value="F:peptidyl-prolyl cis-trans isomerase activity"/>
    <property type="evidence" value="ECO:0007669"/>
    <property type="project" value="UniProtKB-UniRule"/>
</dbReference>
<dbReference type="Proteomes" id="UP001359886">
    <property type="component" value="Unassembled WGS sequence"/>
</dbReference>
<evidence type="ECO:0000256" key="1">
    <source>
        <dbReference type="ARBA" id="ARBA00007365"/>
    </source>
</evidence>
<evidence type="ECO:0000256" key="2">
    <source>
        <dbReference type="ARBA" id="ARBA00023110"/>
    </source>
</evidence>
<feature type="domain" description="PPIase cyclophilin-type" evidence="5">
    <location>
        <begin position="38"/>
        <end position="201"/>
    </location>
</feature>
<feature type="signal peptide" evidence="4">
    <location>
        <begin position="1"/>
        <end position="24"/>
    </location>
</feature>
<feature type="chain" id="PRO_5043102291" description="Peptidyl-prolyl cis-trans isomerase" evidence="4">
    <location>
        <begin position="25"/>
        <end position="205"/>
    </location>
</feature>
<gene>
    <name evidence="6" type="ORF">V3330_12890</name>
</gene>
<evidence type="ECO:0000313" key="7">
    <source>
        <dbReference type="Proteomes" id="UP001359886"/>
    </source>
</evidence>
<reference evidence="6 7" key="1">
    <citation type="submission" date="2024-02" db="EMBL/GenBank/DDBJ databases">
        <title>A novel Wenzhouxiangellaceae bacterium, isolated from coastal sediments.</title>
        <authorList>
            <person name="Du Z.-J."/>
            <person name="Ye Y.-Q."/>
            <person name="Zhang X.-Y."/>
        </authorList>
    </citation>
    <scope>NUCLEOTIDE SEQUENCE [LARGE SCALE GENOMIC DNA]</scope>
    <source>
        <strain evidence="6 7">CH-27</strain>
    </source>
</reference>
<dbReference type="Gene3D" id="2.40.100.10">
    <property type="entry name" value="Cyclophilin-like"/>
    <property type="match status" value="1"/>
</dbReference>
<dbReference type="AlphaFoldDB" id="A0AAW9RE56"/>
<dbReference type="GO" id="GO:0006457">
    <property type="term" value="P:protein folding"/>
    <property type="evidence" value="ECO:0007669"/>
    <property type="project" value="InterPro"/>
</dbReference>
<comment type="catalytic activity">
    <reaction evidence="4">
        <text>[protein]-peptidylproline (omega=180) = [protein]-peptidylproline (omega=0)</text>
        <dbReference type="Rhea" id="RHEA:16237"/>
        <dbReference type="Rhea" id="RHEA-COMP:10747"/>
        <dbReference type="Rhea" id="RHEA-COMP:10748"/>
        <dbReference type="ChEBI" id="CHEBI:83833"/>
        <dbReference type="ChEBI" id="CHEBI:83834"/>
        <dbReference type="EC" id="5.2.1.8"/>
    </reaction>
</comment>
<dbReference type="InterPro" id="IPR044665">
    <property type="entry name" value="E_coli_cyclophilin_A-like"/>
</dbReference>
<protein>
    <recommendedName>
        <fullName evidence="4">Peptidyl-prolyl cis-trans isomerase</fullName>
        <shortName evidence="4">PPIase</shortName>
        <ecNumber evidence="4">5.2.1.8</ecNumber>
    </recommendedName>
</protein>
<proteinExistence type="inferred from homology"/>
<comment type="similarity">
    <text evidence="1 4">Belongs to the cyclophilin-type PPIase family.</text>
</comment>
<dbReference type="PANTHER" id="PTHR43246">
    <property type="entry name" value="PEPTIDYL-PROLYL CIS-TRANS ISOMERASE CYP38, CHLOROPLASTIC"/>
    <property type="match status" value="1"/>
</dbReference>
<evidence type="ECO:0000256" key="3">
    <source>
        <dbReference type="ARBA" id="ARBA00023235"/>
    </source>
</evidence>
<dbReference type="Pfam" id="PF00160">
    <property type="entry name" value="Pro_isomerase"/>
    <property type="match status" value="1"/>
</dbReference>
<keyword evidence="2 4" id="KW-0697">Rotamase</keyword>
<evidence type="ECO:0000313" key="6">
    <source>
        <dbReference type="EMBL" id="MEJ8568523.1"/>
    </source>
</evidence>
<dbReference type="InterPro" id="IPR020892">
    <property type="entry name" value="Cyclophilin-type_PPIase_CS"/>
</dbReference>
<dbReference type="PROSITE" id="PS00170">
    <property type="entry name" value="CSA_PPIASE_1"/>
    <property type="match status" value="1"/>
</dbReference>
<evidence type="ECO:0000259" key="5">
    <source>
        <dbReference type="PROSITE" id="PS50072"/>
    </source>
</evidence>
<accession>A0AAW9RE56</accession>
<name>A0AAW9RE56_9GAMM</name>
<keyword evidence="7" id="KW-1185">Reference proteome</keyword>
<comment type="caution">
    <text evidence="6">The sequence shown here is derived from an EMBL/GenBank/DDBJ whole genome shotgun (WGS) entry which is preliminary data.</text>
</comment>
<dbReference type="EC" id="5.2.1.8" evidence="4"/>
<sequence length="205" mass="22506">MFSFLRLAAFATALSLLNPSVARAEFACFPEEVLPDNLFPTVRVETSMGAFDIELNRLRAPVTSNNFLRYVLDGHYDGTIFHRVMPGFVVQGGGYTRDWEERPVREPIINESGNGLGNVVMSVAMARFDDPHSATAQWFVNLSSNESLDPNSRSWGYAVFGSVIAGREVVEAIAGVDTGYSEAIDAPDVPLVPVLIERVYVVGME</sequence>
<dbReference type="SUPFAM" id="SSF50891">
    <property type="entry name" value="Cyclophilin-like"/>
    <property type="match status" value="1"/>
</dbReference>
<evidence type="ECO:0000256" key="4">
    <source>
        <dbReference type="RuleBase" id="RU363019"/>
    </source>
</evidence>
<dbReference type="EMBL" id="JAZHOG010000008">
    <property type="protein sequence ID" value="MEJ8568523.1"/>
    <property type="molecule type" value="Genomic_DNA"/>
</dbReference>
<comment type="function">
    <text evidence="4">PPIases accelerate the folding of proteins. It catalyzes the cis-trans isomerization of proline imidic peptide bonds in oligopeptides.</text>
</comment>